<dbReference type="AlphaFoldDB" id="A0A4Q1KLB3"/>
<dbReference type="OrthoDB" id="9788539at2"/>
<evidence type="ECO:0000256" key="4">
    <source>
        <dbReference type="ARBA" id="ARBA00051722"/>
    </source>
</evidence>
<dbReference type="PIRSF" id="PIRSF016557">
    <property type="entry name" value="Caps_synth_CpsB"/>
    <property type="match status" value="1"/>
</dbReference>
<accession>A0A4Q1KLB3</accession>
<dbReference type="Proteomes" id="UP000289734">
    <property type="component" value="Unassembled WGS sequence"/>
</dbReference>
<dbReference type="EMBL" id="SBKQ01000012">
    <property type="protein sequence ID" value="RXR30170.1"/>
    <property type="molecule type" value="Genomic_DNA"/>
</dbReference>
<evidence type="ECO:0000256" key="3">
    <source>
        <dbReference type="ARBA" id="ARBA00022801"/>
    </source>
</evidence>
<evidence type="ECO:0000313" key="6">
    <source>
        <dbReference type="Proteomes" id="UP000289734"/>
    </source>
</evidence>
<sequence length="245" mass="28307">MIFFTKKKAFLKDLIPDNFVDIHSHLIPGIDDGAKSKEEALEIISRLNQIGFNHCITTPHVMHSVWPNTEETILNGKKELDDFAEKNNNTTAIKAGAEYMMDTYFLELLQKEKLLTLKENYLLVEMSYLNPPLQLSEIIFEIQVAGYKPILAHPERYLFYHNNLDNYKKLKKMGCLFQLNLLSVTGYYGKNVAKTAETLLSDKLIDFVGSDVHNLNQVNNFQNRLIIKEEEGLKQAFQNNQLFLF</sequence>
<evidence type="ECO:0000313" key="5">
    <source>
        <dbReference type="EMBL" id="RXR30170.1"/>
    </source>
</evidence>
<dbReference type="InterPro" id="IPR016667">
    <property type="entry name" value="Caps_polysacc_synth_CpsB/CapC"/>
</dbReference>
<dbReference type="GO" id="GO:0004725">
    <property type="term" value="F:protein tyrosine phosphatase activity"/>
    <property type="evidence" value="ECO:0007669"/>
    <property type="project" value="UniProtKB-EC"/>
</dbReference>
<comment type="caution">
    <text evidence="5">The sequence shown here is derived from an EMBL/GenBank/DDBJ whole genome shotgun (WGS) entry which is preliminary data.</text>
</comment>
<dbReference type="RefSeq" id="WP_129465157.1">
    <property type="nucleotide sequence ID" value="NZ_SBKQ01000012.1"/>
</dbReference>
<evidence type="ECO:0000256" key="1">
    <source>
        <dbReference type="ARBA" id="ARBA00005750"/>
    </source>
</evidence>
<dbReference type="InterPro" id="IPR016195">
    <property type="entry name" value="Pol/histidinol_Pase-like"/>
</dbReference>
<dbReference type="Gene3D" id="3.20.20.140">
    <property type="entry name" value="Metal-dependent hydrolases"/>
    <property type="match status" value="1"/>
</dbReference>
<reference evidence="6" key="1">
    <citation type="submission" date="2019-01" db="EMBL/GenBank/DDBJ databases">
        <title>Cytophagaceae bacterium strain CAR-16.</title>
        <authorList>
            <person name="Chen W.-M."/>
        </authorList>
    </citation>
    <scope>NUCLEOTIDE SEQUENCE [LARGE SCALE GENOMIC DNA]</scope>
    <source>
        <strain evidence="6">ICH-30</strain>
    </source>
</reference>
<gene>
    <name evidence="5" type="ORF">EQG68_12140</name>
</gene>
<proteinExistence type="inferred from homology"/>
<comment type="catalytic activity">
    <reaction evidence="4">
        <text>O-phospho-L-tyrosyl-[protein] + H2O = L-tyrosyl-[protein] + phosphate</text>
        <dbReference type="Rhea" id="RHEA:10684"/>
        <dbReference type="Rhea" id="RHEA-COMP:10136"/>
        <dbReference type="Rhea" id="RHEA-COMP:20101"/>
        <dbReference type="ChEBI" id="CHEBI:15377"/>
        <dbReference type="ChEBI" id="CHEBI:43474"/>
        <dbReference type="ChEBI" id="CHEBI:46858"/>
        <dbReference type="ChEBI" id="CHEBI:61978"/>
        <dbReference type="EC" id="3.1.3.48"/>
    </reaction>
</comment>
<dbReference type="PANTHER" id="PTHR39181:SF1">
    <property type="entry name" value="TYROSINE-PROTEIN PHOSPHATASE YWQE"/>
    <property type="match status" value="1"/>
</dbReference>
<dbReference type="SUPFAM" id="SSF89550">
    <property type="entry name" value="PHP domain-like"/>
    <property type="match status" value="1"/>
</dbReference>
<comment type="similarity">
    <text evidence="1">Belongs to the metallo-dependent hydrolases superfamily. CpsB/CapC family.</text>
</comment>
<keyword evidence="6" id="KW-1185">Reference proteome</keyword>
<keyword evidence="3" id="KW-0378">Hydrolase</keyword>
<name>A0A4Q1KLB3_9FLAO</name>
<dbReference type="EC" id="3.1.3.48" evidence="2"/>
<evidence type="ECO:0000256" key="2">
    <source>
        <dbReference type="ARBA" id="ARBA00013064"/>
    </source>
</evidence>
<dbReference type="GO" id="GO:0030145">
    <property type="term" value="F:manganese ion binding"/>
    <property type="evidence" value="ECO:0007669"/>
    <property type="project" value="InterPro"/>
</dbReference>
<dbReference type="Pfam" id="PF19567">
    <property type="entry name" value="CpsB_CapC"/>
    <property type="match status" value="1"/>
</dbReference>
<protein>
    <recommendedName>
        <fullName evidence="2">protein-tyrosine-phosphatase</fullName>
        <ecNumber evidence="2">3.1.3.48</ecNumber>
    </recommendedName>
</protein>
<dbReference type="PANTHER" id="PTHR39181">
    <property type="entry name" value="TYROSINE-PROTEIN PHOSPHATASE YWQE"/>
    <property type="match status" value="1"/>
</dbReference>
<organism evidence="5 6">
    <name type="scientific">Flavobacterium piscinae</name>
    <dbReference type="NCBI Taxonomy" id="2506424"/>
    <lineage>
        <taxon>Bacteria</taxon>
        <taxon>Pseudomonadati</taxon>
        <taxon>Bacteroidota</taxon>
        <taxon>Flavobacteriia</taxon>
        <taxon>Flavobacteriales</taxon>
        <taxon>Flavobacteriaceae</taxon>
        <taxon>Flavobacterium</taxon>
    </lineage>
</organism>